<evidence type="ECO:0000256" key="3">
    <source>
        <dbReference type="ARBA" id="ARBA00023163"/>
    </source>
</evidence>
<gene>
    <name evidence="5" type="ORF">GM920_03035</name>
</gene>
<dbReference type="SUPFAM" id="SSF46689">
    <property type="entry name" value="Homeodomain-like"/>
    <property type="match status" value="1"/>
</dbReference>
<dbReference type="EMBL" id="WNXC01000001">
    <property type="protein sequence ID" value="MBB2147879.1"/>
    <property type="molecule type" value="Genomic_DNA"/>
</dbReference>
<dbReference type="PANTHER" id="PTHR46796">
    <property type="entry name" value="HTH-TYPE TRANSCRIPTIONAL ACTIVATOR RHAS-RELATED"/>
    <property type="match status" value="1"/>
</dbReference>
<keyword evidence="3" id="KW-0804">Transcription</keyword>
<name>A0ABR6ERI9_9SPHI</name>
<evidence type="ECO:0000313" key="6">
    <source>
        <dbReference type="Proteomes" id="UP000636110"/>
    </source>
</evidence>
<keyword evidence="6" id="KW-1185">Reference proteome</keyword>
<dbReference type="Pfam" id="PF12833">
    <property type="entry name" value="HTH_18"/>
    <property type="match status" value="1"/>
</dbReference>
<dbReference type="PANTHER" id="PTHR46796:SF13">
    <property type="entry name" value="HTH-TYPE TRANSCRIPTIONAL ACTIVATOR RHAS"/>
    <property type="match status" value="1"/>
</dbReference>
<dbReference type="SMART" id="SM00342">
    <property type="entry name" value="HTH_ARAC"/>
    <property type="match status" value="1"/>
</dbReference>
<evidence type="ECO:0000313" key="5">
    <source>
        <dbReference type="EMBL" id="MBB2147879.1"/>
    </source>
</evidence>
<evidence type="ECO:0000259" key="4">
    <source>
        <dbReference type="PROSITE" id="PS01124"/>
    </source>
</evidence>
<dbReference type="Pfam" id="PF20240">
    <property type="entry name" value="DUF6597"/>
    <property type="match status" value="1"/>
</dbReference>
<accession>A0ABR6ERI9</accession>
<keyword evidence="1" id="KW-0805">Transcription regulation</keyword>
<feature type="domain" description="HTH araC/xylS-type" evidence="4">
    <location>
        <begin position="154"/>
        <end position="257"/>
    </location>
</feature>
<sequence length="269" mass="30819">MQLPPKSLLQGLVKHYLVLHQQADQQQYYRMFSDGNPGMVFHLTAPLLQWNEGDLTPQLQPRSFVYGQLSQFNTIASSGDLNMIVVVLQPHALHTHFHIPAYELKDQILPLPDLFGQEARDLEAQVISASSIDTAIAFIEKFLWKRLNGQSALNREMALAMHNIYHHQGMLTVEALLQVIPVTERQLERKFREYIGSSPKRFIDTIKFQYLLKLLQKQSEEEPIAALIYSSGYYDQAHLNSVFKRMTGLTPNRYKDTSQLLAINLMPVG</sequence>
<comment type="caution">
    <text evidence="5">The sequence shown here is derived from an EMBL/GenBank/DDBJ whole genome shotgun (WGS) entry which is preliminary data.</text>
</comment>
<dbReference type="InterPro" id="IPR050204">
    <property type="entry name" value="AraC_XylS_family_regulators"/>
</dbReference>
<evidence type="ECO:0000256" key="1">
    <source>
        <dbReference type="ARBA" id="ARBA00023015"/>
    </source>
</evidence>
<dbReference type="Proteomes" id="UP000636110">
    <property type="component" value="Unassembled WGS sequence"/>
</dbReference>
<evidence type="ECO:0000256" key="2">
    <source>
        <dbReference type="ARBA" id="ARBA00023125"/>
    </source>
</evidence>
<keyword evidence="2" id="KW-0238">DNA-binding</keyword>
<reference evidence="5 6" key="1">
    <citation type="submission" date="2019-11" db="EMBL/GenBank/DDBJ databases">
        <title>Description of Pedobacter sp. LMG 31462T.</title>
        <authorList>
            <person name="Carlier A."/>
            <person name="Qi S."/>
            <person name="Vandamme P."/>
        </authorList>
    </citation>
    <scope>NUCLEOTIDE SEQUENCE [LARGE SCALE GENOMIC DNA]</scope>
    <source>
        <strain evidence="5 6">LMG 31462</strain>
    </source>
</reference>
<dbReference type="InterPro" id="IPR046532">
    <property type="entry name" value="DUF6597"/>
</dbReference>
<dbReference type="InterPro" id="IPR009057">
    <property type="entry name" value="Homeodomain-like_sf"/>
</dbReference>
<dbReference type="InterPro" id="IPR018060">
    <property type="entry name" value="HTH_AraC"/>
</dbReference>
<protein>
    <submittedName>
        <fullName evidence="5">Helix-turn-helix domain-containing protein</fullName>
    </submittedName>
</protein>
<dbReference type="PROSITE" id="PS01124">
    <property type="entry name" value="HTH_ARAC_FAMILY_2"/>
    <property type="match status" value="1"/>
</dbReference>
<dbReference type="RefSeq" id="WP_235964415.1">
    <property type="nucleotide sequence ID" value="NZ_WNXC01000001.1"/>
</dbReference>
<dbReference type="Gene3D" id="1.10.10.60">
    <property type="entry name" value="Homeodomain-like"/>
    <property type="match status" value="1"/>
</dbReference>
<proteinExistence type="predicted"/>
<organism evidence="5 6">
    <name type="scientific">Pedobacter gandavensis</name>
    <dbReference type="NCBI Taxonomy" id="2679963"/>
    <lineage>
        <taxon>Bacteria</taxon>
        <taxon>Pseudomonadati</taxon>
        <taxon>Bacteroidota</taxon>
        <taxon>Sphingobacteriia</taxon>
        <taxon>Sphingobacteriales</taxon>
        <taxon>Sphingobacteriaceae</taxon>
        <taxon>Pedobacter</taxon>
    </lineage>
</organism>